<sequence length="37" mass="4250">MRALKKCPTLTMKEMDEVIRKVNQNVASTVIKSRDSK</sequence>
<protein>
    <submittedName>
        <fullName evidence="2">50S ribosomal protein L23</fullName>
    </submittedName>
</protein>
<evidence type="ECO:0000313" key="1">
    <source>
        <dbReference type="Proteomes" id="UP000050640"/>
    </source>
</evidence>
<accession>A0A0R3RL97</accession>
<keyword evidence="1" id="KW-1185">Reference proteome</keyword>
<dbReference type="AlphaFoldDB" id="A0A0R3RL97"/>
<proteinExistence type="predicted"/>
<name>A0A0R3RL97_9BILA</name>
<organism evidence="1 2">
    <name type="scientific">Elaeophora elaphi</name>
    <dbReference type="NCBI Taxonomy" id="1147741"/>
    <lineage>
        <taxon>Eukaryota</taxon>
        <taxon>Metazoa</taxon>
        <taxon>Ecdysozoa</taxon>
        <taxon>Nematoda</taxon>
        <taxon>Chromadorea</taxon>
        <taxon>Rhabditida</taxon>
        <taxon>Spirurina</taxon>
        <taxon>Spiruromorpha</taxon>
        <taxon>Filarioidea</taxon>
        <taxon>Onchocercidae</taxon>
        <taxon>Elaeophora</taxon>
    </lineage>
</organism>
<reference evidence="2" key="1">
    <citation type="submission" date="2017-02" db="UniProtKB">
        <authorList>
            <consortium name="WormBaseParasite"/>
        </authorList>
    </citation>
    <scope>IDENTIFICATION</scope>
</reference>
<dbReference type="Proteomes" id="UP000050640">
    <property type="component" value="Unplaced"/>
</dbReference>
<evidence type="ECO:0000313" key="2">
    <source>
        <dbReference type="WBParaSite" id="EEL_0000225601-mRNA-1"/>
    </source>
</evidence>
<dbReference type="WBParaSite" id="EEL_0000225601-mRNA-1">
    <property type="protein sequence ID" value="EEL_0000225601-mRNA-1"/>
    <property type="gene ID" value="EEL_0000225601"/>
</dbReference>